<keyword evidence="1" id="KW-1133">Transmembrane helix</keyword>
<dbReference type="EMBL" id="KZ992740">
    <property type="protein sequence ID" value="RKP07287.1"/>
    <property type="molecule type" value="Genomic_DNA"/>
</dbReference>
<keyword evidence="3" id="KW-1185">Reference proteome</keyword>
<keyword evidence="1" id="KW-0472">Membrane</keyword>
<feature type="transmembrane region" description="Helical" evidence="1">
    <location>
        <begin position="236"/>
        <end position="256"/>
    </location>
</feature>
<protein>
    <submittedName>
        <fullName evidence="2">Uncharacterized protein</fullName>
    </submittedName>
</protein>
<feature type="transmembrane region" description="Helical" evidence="1">
    <location>
        <begin position="85"/>
        <end position="108"/>
    </location>
</feature>
<accession>A0A4P9XMW5</accession>
<dbReference type="AlphaFoldDB" id="A0A4P9XMW5"/>
<gene>
    <name evidence="2" type="ORF">THASP1DRAFT_30888</name>
</gene>
<keyword evidence="1" id="KW-0812">Transmembrane</keyword>
<proteinExistence type="predicted"/>
<feature type="transmembrane region" description="Helical" evidence="1">
    <location>
        <begin position="191"/>
        <end position="215"/>
    </location>
</feature>
<sequence>MFEENGHILEEGWEKNATYLLGIPLHPQGELNSLDFIMQAQGDLEEMRLRRHNLITQTVLNVLLGYIFLYNTVVSMKIVIRRRRILAGWCCLLQAISGLAFVACSIGADLPNGPSCRQVLWTAGFGMAFSPICVGVTLLQKAYLVHNRSKWLLTAGIVLLAPQPLITYYAWKSPALMVNTGGCLVIYPSELPWIKLALDAPINITFSVAFILVVYRQYRLFGSAAWARLVRDGIRTMCLIVFSNLICMLCIVFEAAGLFSEAFFLIDWVVTSALLTHHLSARRSTQNLPHRPRTSHVLHGSLQAAAAPSESLNKSVSEDSQLVRYAHVQVSIG</sequence>
<reference evidence="3" key="1">
    <citation type="journal article" date="2018" name="Nat. Microbiol.">
        <title>Leveraging single-cell genomics to expand the fungal tree of life.</title>
        <authorList>
            <person name="Ahrendt S.R."/>
            <person name="Quandt C.A."/>
            <person name="Ciobanu D."/>
            <person name="Clum A."/>
            <person name="Salamov A."/>
            <person name="Andreopoulos B."/>
            <person name="Cheng J.F."/>
            <person name="Woyke T."/>
            <person name="Pelin A."/>
            <person name="Henrissat B."/>
            <person name="Reynolds N.K."/>
            <person name="Benny G.L."/>
            <person name="Smith M.E."/>
            <person name="James T.Y."/>
            <person name="Grigoriev I.V."/>
        </authorList>
    </citation>
    <scope>NUCLEOTIDE SEQUENCE [LARGE SCALE GENOMIC DNA]</scope>
    <source>
        <strain evidence="3">RSA 1356</strain>
    </source>
</reference>
<feature type="transmembrane region" description="Helical" evidence="1">
    <location>
        <begin position="54"/>
        <end position="73"/>
    </location>
</feature>
<evidence type="ECO:0000256" key="1">
    <source>
        <dbReference type="SAM" id="Phobius"/>
    </source>
</evidence>
<dbReference type="OrthoDB" id="2256270at2759"/>
<evidence type="ECO:0000313" key="3">
    <source>
        <dbReference type="Proteomes" id="UP000271241"/>
    </source>
</evidence>
<feature type="transmembrane region" description="Helical" evidence="1">
    <location>
        <begin position="151"/>
        <end position="171"/>
    </location>
</feature>
<organism evidence="2 3">
    <name type="scientific">Thamnocephalis sphaerospora</name>
    <dbReference type="NCBI Taxonomy" id="78915"/>
    <lineage>
        <taxon>Eukaryota</taxon>
        <taxon>Fungi</taxon>
        <taxon>Fungi incertae sedis</taxon>
        <taxon>Zoopagomycota</taxon>
        <taxon>Zoopagomycotina</taxon>
        <taxon>Zoopagomycetes</taxon>
        <taxon>Zoopagales</taxon>
        <taxon>Sigmoideomycetaceae</taxon>
        <taxon>Thamnocephalis</taxon>
    </lineage>
</organism>
<dbReference type="Proteomes" id="UP000271241">
    <property type="component" value="Unassembled WGS sequence"/>
</dbReference>
<evidence type="ECO:0000313" key="2">
    <source>
        <dbReference type="EMBL" id="RKP07287.1"/>
    </source>
</evidence>
<feature type="transmembrane region" description="Helical" evidence="1">
    <location>
        <begin position="120"/>
        <end position="139"/>
    </location>
</feature>
<name>A0A4P9XMW5_9FUNG</name>